<evidence type="ECO:0000313" key="4">
    <source>
        <dbReference type="EMBL" id="TCT12763.1"/>
    </source>
</evidence>
<accession>A0A4V2UZV4</accession>
<comment type="caution">
    <text evidence="4">The sequence shown here is derived from an EMBL/GenBank/DDBJ whole genome shotgun (WGS) entry which is preliminary data.</text>
</comment>
<dbReference type="PANTHER" id="PTHR30204">
    <property type="entry name" value="REDOX-CYCLING DRUG-SENSING TRANSCRIPTIONAL ACTIVATOR SOXR"/>
    <property type="match status" value="1"/>
</dbReference>
<evidence type="ECO:0000256" key="1">
    <source>
        <dbReference type="ARBA" id="ARBA00023125"/>
    </source>
</evidence>
<dbReference type="CDD" id="cd04776">
    <property type="entry name" value="HTH_GnyR"/>
    <property type="match status" value="1"/>
</dbReference>
<feature type="coiled-coil region" evidence="2">
    <location>
        <begin position="76"/>
        <end position="113"/>
    </location>
</feature>
<dbReference type="AlphaFoldDB" id="A0A4V2UZV4"/>
<proteinExistence type="predicted"/>
<dbReference type="SMART" id="SM00422">
    <property type="entry name" value="HTH_MERR"/>
    <property type="match status" value="1"/>
</dbReference>
<dbReference type="RefSeq" id="WP_207903693.1">
    <property type="nucleotide sequence ID" value="NZ_SMAK01000002.1"/>
</dbReference>
<dbReference type="Proteomes" id="UP000295678">
    <property type="component" value="Unassembled WGS sequence"/>
</dbReference>
<dbReference type="InterPro" id="IPR000551">
    <property type="entry name" value="MerR-type_HTH_dom"/>
</dbReference>
<name>A0A4V2UZV4_9HYPH</name>
<reference evidence="4 5" key="1">
    <citation type="submission" date="2019-03" db="EMBL/GenBank/DDBJ databases">
        <title>Genomic Encyclopedia of Type Strains, Phase IV (KMG-IV): sequencing the most valuable type-strain genomes for metagenomic binning, comparative biology and taxonomic classification.</title>
        <authorList>
            <person name="Goeker M."/>
        </authorList>
    </citation>
    <scope>NUCLEOTIDE SEQUENCE [LARGE SCALE GENOMIC DNA]</scope>
    <source>
        <strain evidence="4 5">DSM 19345</strain>
    </source>
</reference>
<dbReference type="PROSITE" id="PS50937">
    <property type="entry name" value="HTH_MERR_2"/>
    <property type="match status" value="1"/>
</dbReference>
<keyword evidence="5" id="KW-1185">Reference proteome</keyword>
<dbReference type="GO" id="GO:0003700">
    <property type="term" value="F:DNA-binding transcription factor activity"/>
    <property type="evidence" value="ECO:0007669"/>
    <property type="project" value="InterPro"/>
</dbReference>
<dbReference type="PANTHER" id="PTHR30204:SF58">
    <property type="entry name" value="HTH-TYPE TRANSCRIPTIONAL REGULATOR YFMP"/>
    <property type="match status" value="1"/>
</dbReference>
<evidence type="ECO:0000313" key="5">
    <source>
        <dbReference type="Proteomes" id="UP000295678"/>
    </source>
</evidence>
<dbReference type="EMBL" id="SMAK01000002">
    <property type="protein sequence ID" value="TCT12763.1"/>
    <property type="molecule type" value="Genomic_DNA"/>
</dbReference>
<evidence type="ECO:0000256" key="2">
    <source>
        <dbReference type="SAM" id="Coils"/>
    </source>
</evidence>
<protein>
    <submittedName>
        <fullName evidence="4">MerR family transcriptional regulator</fullName>
    </submittedName>
</protein>
<dbReference type="Pfam" id="PF13411">
    <property type="entry name" value="MerR_1"/>
    <property type="match status" value="1"/>
</dbReference>
<sequence length="126" mass="14542">MLTITELTRELGVTTRTLRFYEQQGLISPIRRGRTRLYRAADRTRLMLVLRGKRLGFSLAEIREIIDMYGAAPGEIGQLERLLARIAERRAELEQKKRDIEQTLAELDSVEDGCRQRLTAIRGGRE</sequence>
<dbReference type="InterPro" id="IPR009061">
    <property type="entry name" value="DNA-bd_dom_put_sf"/>
</dbReference>
<feature type="domain" description="HTH merR-type" evidence="3">
    <location>
        <begin position="1"/>
        <end position="68"/>
    </location>
</feature>
<organism evidence="4 5">
    <name type="scientific">Tepidamorphus gemmatus</name>
    <dbReference type="NCBI Taxonomy" id="747076"/>
    <lineage>
        <taxon>Bacteria</taxon>
        <taxon>Pseudomonadati</taxon>
        <taxon>Pseudomonadota</taxon>
        <taxon>Alphaproteobacteria</taxon>
        <taxon>Hyphomicrobiales</taxon>
        <taxon>Tepidamorphaceae</taxon>
        <taxon>Tepidamorphus</taxon>
    </lineage>
</organism>
<dbReference type="GO" id="GO:0003677">
    <property type="term" value="F:DNA binding"/>
    <property type="evidence" value="ECO:0007669"/>
    <property type="project" value="UniProtKB-KW"/>
</dbReference>
<dbReference type="Gene3D" id="1.10.1660.10">
    <property type="match status" value="1"/>
</dbReference>
<dbReference type="SUPFAM" id="SSF46955">
    <property type="entry name" value="Putative DNA-binding domain"/>
    <property type="match status" value="1"/>
</dbReference>
<keyword evidence="2" id="KW-0175">Coiled coil</keyword>
<evidence type="ECO:0000259" key="3">
    <source>
        <dbReference type="PROSITE" id="PS50937"/>
    </source>
</evidence>
<gene>
    <name evidence="4" type="ORF">EDC22_102449</name>
</gene>
<dbReference type="InterPro" id="IPR047057">
    <property type="entry name" value="MerR_fam"/>
</dbReference>
<keyword evidence="1" id="KW-0238">DNA-binding</keyword>